<protein>
    <submittedName>
        <fullName evidence="1">Uncharacterized protein</fullName>
    </submittedName>
</protein>
<sequence length="171" mass="19290">MTWRSPGLNFSSLPADNTLERLPDWSEVGLLSKHEVSPGGAASHPQDVHHLSLPADYVVDCHKQLVVVKFGKRVTVVDIQRYTVLLRVDPMFKPGFSEIVDLSEVEQLDLQADDFLRLADEIDPFSNDAKRAFIVQNAVQGHAVRMHRALRPQANIRSFGSFQEAERWACE</sequence>
<dbReference type="AlphaFoldDB" id="A0A2U3KWK0"/>
<evidence type="ECO:0000313" key="1">
    <source>
        <dbReference type="EMBL" id="SPF44064.1"/>
    </source>
</evidence>
<gene>
    <name evidence="1" type="ORF">SBA1_510001</name>
</gene>
<reference evidence="2" key="1">
    <citation type="submission" date="2018-02" db="EMBL/GenBank/DDBJ databases">
        <authorList>
            <person name="Hausmann B."/>
        </authorList>
    </citation>
    <scope>NUCLEOTIDE SEQUENCE [LARGE SCALE GENOMIC DNA]</scope>
    <source>
        <strain evidence="2">Peat soil MAG SbA1</strain>
    </source>
</reference>
<dbReference type="EMBL" id="OMOD01000146">
    <property type="protein sequence ID" value="SPF44064.1"/>
    <property type="molecule type" value="Genomic_DNA"/>
</dbReference>
<dbReference type="Proteomes" id="UP000238701">
    <property type="component" value="Unassembled WGS sequence"/>
</dbReference>
<accession>A0A2U3KWK0</accession>
<dbReference type="OrthoDB" id="7877306at2"/>
<organism evidence="1 2">
    <name type="scientific">Candidatus Sulfotelmatobacter kueseliae</name>
    <dbReference type="NCBI Taxonomy" id="2042962"/>
    <lineage>
        <taxon>Bacteria</taxon>
        <taxon>Pseudomonadati</taxon>
        <taxon>Acidobacteriota</taxon>
        <taxon>Terriglobia</taxon>
        <taxon>Terriglobales</taxon>
        <taxon>Candidatus Korobacteraceae</taxon>
        <taxon>Candidatus Sulfotelmatobacter</taxon>
    </lineage>
</organism>
<proteinExistence type="predicted"/>
<evidence type="ECO:0000313" key="2">
    <source>
        <dbReference type="Proteomes" id="UP000238701"/>
    </source>
</evidence>
<name>A0A2U3KWK0_9BACT</name>